<dbReference type="CDD" id="cd03230">
    <property type="entry name" value="ABC_DR_subfamily_A"/>
    <property type="match status" value="1"/>
</dbReference>
<evidence type="ECO:0000256" key="4">
    <source>
        <dbReference type="ARBA" id="ARBA00022475"/>
    </source>
</evidence>
<dbReference type="InterPro" id="IPR003593">
    <property type="entry name" value="AAA+_ATPase"/>
</dbReference>
<evidence type="ECO:0000256" key="6">
    <source>
        <dbReference type="ARBA" id="ARBA00022840"/>
    </source>
</evidence>
<dbReference type="InterPro" id="IPR050763">
    <property type="entry name" value="ABC_transporter_ATP-binding"/>
</dbReference>
<protein>
    <submittedName>
        <fullName evidence="10">ABC transporter related protein</fullName>
    </submittedName>
</protein>
<keyword evidence="6" id="KW-0067">ATP-binding</keyword>
<dbReference type="Pfam" id="PF00005">
    <property type="entry name" value="ABC_tran"/>
    <property type="match status" value="1"/>
</dbReference>
<comment type="subcellular location">
    <subcellularLocation>
        <location evidence="1">Cell membrane</location>
    </subcellularLocation>
</comment>
<dbReference type="HOGENOM" id="CLU_000604_1_2_0"/>
<dbReference type="FunFam" id="3.40.50.300:FF:000589">
    <property type="entry name" value="ABC transporter, ATP-binding subunit"/>
    <property type="match status" value="1"/>
</dbReference>
<evidence type="ECO:0000256" key="3">
    <source>
        <dbReference type="ARBA" id="ARBA00022458"/>
    </source>
</evidence>
<name>E8R2X7_ISOPI</name>
<reference evidence="10 11" key="2">
    <citation type="journal article" date="2011" name="Stand. Genomic Sci.">
        <title>Complete genome sequence of Isosphaera pallida type strain (IS1B).</title>
        <authorList>
            <consortium name="US DOE Joint Genome Institute (JGI-PGF)"/>
            <person name="Goker M."/>
            <person name="Cleland D."/>
            <person name="Saunders E."/>
            <person name="Lapidus A."/>
            <person name="Nolan M."/>
            <person name="Lucas S."/>
            <person name="Hammon N."/>
            <person name="Deshpande S."/>
            <person name="Cheng J.F."/>
            <person name="Tapia R."/>
            <person name="Han C."/>
            <person name="Goodwin L."/>
            <person name="Pitluck S."/>
            <person name="Liolios K."/>
            <person name="Pagani I."/>
            <person name="Ivanova N."/>
            <person name="Mavromatis K."/>
            <person name="Pati A."/>
            <person name="Chen A."/>
            <person name="Palaniappan K."/>
            <person name="Land M."/>
            <person name="Hauser L."/>
            <person name="Chang Y.J."/>
            <person name="Jeffries C.D."/>
            <person name="Detter J.C."/>
            <person name="Beck B."/>
            <person name="Woyke T."/>
            <person name="Bristow J."/>
            <person name="Eisen J.A."/>
            <person name="Markowitz V."/>
            <person name="Hugenholtz P."/>
            <person name="Kyrpides N.C."/>
            <person name="Klenk H.P."/>
        </authorList>
    </citation>
    <scope>NUCLEOTIDE SEQUENCE [LARGE SCALE GENOMIC DNA]</scope>
    <source>
        <strain evidence="11">ATCC 43644 / DSM 9630 / IS1B</strain>
    </source>
</reference>
<evidence type="ECO:0000256" key="8">
    <source>
        <dbReference type="ARBA" id="ARBA00023136"/>
    </source>
</evidence>
<evidence type="ECO:0000256" key="1">
    <source>
        <dbReference type="ARBA" id="ARBA00004236"/>
    </source>
</evidence>
<dbReference type="RefSeq" id="WP_013563770.1">
    <property type="nucleotide sequence ID" value="NC_014962.1"/>
</dbReference>
<dbReference type="KEGG" id="ipa:Isop_0891"/>
<dbReference type="SMART" id="SM00382">
    <property type="entry name" value="AAA"/>
    <property type="match status" value="1"/>
</dbReference>
<dbReference type="InParanoid" id="E8R2X7"/>
<keyword evidence="11" id="KW-1185">Reference proteome</keyword>
<evidence type="ECO:0000313" key="10">
    <source>
        <dbReference type="EMBL" id="ADV61481.1"/>
    </source>
</evidence>
<dbReference type="eggNOG" id="COG1131">
    <property type="taxonomic scope" value="Bacteria"/>
</dbReference>
<dbReference type="Gene3D" id="3.40.50.300">
    <property type="entry name" value="P-loop containing nucleotide triphosphate hydrolases"/>
    <property type="match status" value="1"/>
</dbReference>
<feature type="domain" description="ABC transporter" evidence="9">
    <location>
        <begin position="41"/>
        <end position="272"/>
    </location>
</feature>
<evidence type="ECO:0000313" key="11">
    <source>
        <dbReference type="Proteomes" id="UP000008631"/>
    </source>
</evidence>
<keyword evidence="5" id="KW-0547">Nucleotide-binding</keyword>
<dbReference type="InterPro" id="IPR027417">
    <property type="entry name" value="P-loop_NTPase"/>
</dbReference>
<dbReference type="SUPFAM" id="SSF52540">
    <property type="entry name" value="P-loop containing nucleoside triphosphate hydrolases"/>
    <property type="match status" value="1"/>
</dbReference>
<dbReference type="AlphaFoldDB" id="E8R2X7"/>
<keyword evidence="7" id="KW-1278">Translocase</keyword>
<keyword evidence="2" id="KW-0813">Transport</keyword>
<keyword evidence="4" id="KW-1003">Cell membrane</keyword>
<evidence type="ECO:0000256" key="2">
    <source>
        <dbReference type="ARBA" id="ARBA00022448"/>
    </source>
</evidence>
<dbReference type="PANTHER" id="PTHR42711">
    <property type="entry name" value="ABC TRANSPORTER ATP-BINDING PROTEIN"/>
    <property type="match status" value="1"/>
</dbReference>
<keyword evidence="8" id="KW-0472">Membrane</keyword>
<dbReference type="InterPro" id="IPR017871">
    <property type="entry name" value="ABC_transporter-like_CS"/>
</dbReference>
<dbReference type="PROSITE" id="PS00211">
    <property type="entry name" value="ABC_TRANSPORTER_1"/>
    <property type="match status" value="1"/>
</dbReference>
<dbReference type="PROSITE" id="PS50893">
    <property type="entry name" value="ABC_TRANSPORTER_2"/>
    <property type="match status" value="1"/>
</dbReference>
<dbReference type="EMBL" id="CP002353">
    <property type="protein sequence ID" value="ADV61481.1"/>
    <property type="molecule type" value="Genomic_DNA"/>
</dbReference>
<dbReference type="PANTHER" id="PTHR42711:SF17">
    <property type="entry name" value="ABC TRANSPORTER ATP-BINDING PROTEIN"/>
    <property type="match status" value="1"/>
</dbReference>
<dbReference type="InterPro" id="IPR003439">
    <property type="entry name" value="ABC_transporter-like_ATP-bd"/>
</dbReference>
<dbReference type="GO" id="GO:0005524">
    <property type="term" value="F:ATP binding"/>
    <property type="evidence" value="ECO:0007669"/>
    <property type="project" value="UniProtKB-KW"/>
</dbReference>
<reference key="1">
    <citation type="submission" date="2010-11" db="EMBL/GenBank/DDBJ databases">
        <title>The complete sequence of chromosome of Isophaera pallida ATCC 43644.</title>
        <authorList>
            <consortium name="US DOE Joint Genome Institute (JGI-PGF)"/>
            <person name="Lucas S."/>
            <person name="Copeland A."/>
            <person name="Lapidus A."/>
            <person name="Bruce D."/>
            <person name="Goodwin L."/>
            <person name="Pitluck S."/>
            <person name="Kyrpides N."/>
            <person name="Mavromatis K."/>
            <person name="Pagani I."/>
            <person name="Ivanova N."/>
            <person name="Saunders E."/>
            <person name="Brettin T."/>
            <person name="Detter J.C."/>
            <person name="Han C."/>
            <person name="Tapia R."/>
            <person name="Land M."/>
            <person name="Hauser L."/>
            <person name="Markowitz V."/>
            <person name="Cheng J.-F."/>
            <person name="Hugenholtz P."/>
            <person name="Woyke T."/>
            <person name="Wu D."/>
            <person name="Eisen J.A."/>
        </authorList>
    </citation>
    <scope>NUCLEOTIDE SEQUENCE</scope>
    <source>
        <strain>ATCC 43644</strain>
    </source>
</reference>
<accession>E8R2X7</accession>
<evidence type="ECO:0000259" key="9">
    <source>
        <dbReference type="PROSITE" id="PS50893"/>
    </source>
</evidence>
<keyword evidence="3" id="KW-0536">Nodulation</keyword>
<proteinExistence type="predicted"/>
<organism evidence="10 11">
    <name type="scientific">Isosphaera pallida (strain ATCC 43644 / DSM 9630 / IS1B)</name>
    <dbReference type="NCBI Taxonomy" id="575540"/>
    <lineage>
        <taxon>Bacteria</taxon>
        <taxon>Pseudomonadati</taxon>
        <taxon>Planctomycetota</taxon>
        <taxon>Planctomycetia</taxon>
        <taxon>Isosphaerales</taxon>
        <taxon>Isosphaeraceae</taxon>
        <taxon>Isosphaera</taxon>
    </lineage>
</organism>
<dbReference type="GO" id="GO:0005886">
    <property type="term" value="C:plasma membrane"/>
    <property type="evidence" value="ECO:0007669"/>
    <property type="project" value="UniProtKB-SubCell"/>
</dbReference>
<evidence type="ECO:0000256" key="7">
    <source>
        <dbReference type="ARBA" id="ARBA00022967"/>
    </source>
</evidence>
<dbReference type="STRING" id="575540.Isop_0891"/>
<sequence>MGVGFLNIEDQVRVFATFSTVSSSSTPERSLGMSDPRGPAIRVEGLTKTYKAKGKAAPVQAVRGIDLEIARGECFGLLGPNGAGKTTTIEILEGLNHPTSGTVEVLGLSWERHDQEIRRRIGVTLQETRFPEKATTLELARLFRSFYPRGLDPAEALARVALTSKASAYVETLSGGQRQRLAVALALVGDPELLFLDEPTTGLDPQSRRQLWEVIGQLRAQGRTIVLTTHYMDEAEKLCDRIAIVDHGRIIAQGSPRQLIDRLGGGHIIVFELEERSPRLEPSAFADLPGVTAVRREAEGYALTVAEPHAAIPSLLDRLADHGRVLKRLDTHQASLEDVFVALTGRHLRDDLDVASPTTNGLGSRVHSNE</sequence>
<gene>
    <name evidence="10" type="ordered locus">Isop_0891</name>
</gene>
<dbReference type="Proteomes" id="UP000008631">
    <property type="component" value="Chromosome"/>
</dbReference>
<dbReference type="GO" id="GO:0016887">
    <property type="term" value="F:ATP hydrolysis activity"/>
    <property type="evidence" value="ECO:0007669"/>
    <property type="project" value="InterPro"/>
</dbReference>
<evidence type="ECO:0000256" key="5">
    <source>
        <dbReference type="ARBA" id="ARBA00022741"/>
    </source>
</evidence>